<dbReference type="PANTHER" id="PTHR42978">
    <property type="entry name" value="QUORUM-QUENCHING LACTONASE YTNP-RELATED-RELATED"/>
    <property type="match status" value="1"/>
</dbReference>
<comment type="caution">
    <text evidence="6">The sequence shown here is derived from an EMBL/GenBank/DDBJ whole genome shotgun (WGS) entry which is preliminary data.</text>
</comment>
<dbReference type="PANTHER" id="PTHR42978:SF6">
    <property type="entry name" value="QUORUM-QUENCHING LACTONASE YTNP-RELATED"/>
    <property type="match status" value="1"/>
</dbReference>
<dbReference type="GO" id="GO:0016787">
    <property type="term" value="F:hydrolase activity"/>
    <property type="evidence" value="ECO:0007669"/>
    <property type="project" value="UniProtKB-KW"/>
</dbReference>
<sequence>MQMPGWFPLGDCELLVVSDGVLRLDAGSVFGVTPRVMWEPLVGPLDEEYRLAVGLNCLLVRSQGKLVLVETGVGNKTTRVPGGAGVAQAGTLLEDMARHGIRPEDVDIVINTHLHFDHCGGNTIYRDGNLALTFPRAHHFLQKGEWDEANHPNERTRASYLPENLEPLADSRQLELVEGEAEVIKGVRILPAPGHTAAHTIVE</sequence>
<dbReference type="EMBL" id="BARS01022406">
    <property type="protein sequence ID" value="GAG13554.1"/>
    <property type="molecule type" value="Genomic_DNA"/>
</dbReference>
<evidence type="ECO:0000256" key="1">
    <source>
        <dbReference type="ARBA" id="ARBA00007749"/>
    </source>
</evidence>
<accession>X0V5T9</accession>
<keyword evidence="2" id="KW-0479">Metal-binding</keyword>
<keyword evidence="3" id="KW-0378">Hydrolase</keyword>
<evidence type="ECO:0000313" key="6">
    <source>
        <dbReference type="EMBL" id="GAG13554.1"/>
    </source>
</evidence>
<gene>
    <name evidence="6" type="ORF">S01H1_35828</name>
</gene>
<protein>
    <recommendedName>
        <fullName evidence="5">Metallo-beta-lactamase domain-containing protein</fullName>
    </recommendedName>
</protein>
<reference evidence="6" key="1">
    <citation type="journal article" date="2014" name="Front. Microbiol.">
        <title>High frequency of phylogenetically diverse reductive dehalogenase-homologous genes in deep subseafloor sedimentary metagenomes.</title>
        <authorList>
            <person name="Kawai M."/>
            <person name="Futagami T."/>
            <person name="Toyoda A."/>
            <person name="Takaki Y."/>
            <person name="Nishi S."/>
            <person name="Hori S."/>
            <person name="Arai W."/>
            <person name="Tsubouchi T."/>
            <person name="Morono Y."/>
            <person name="Uchiyama I."/>
            <person name="Ito T."/>
            <person name="Fujiyama A."/>
            <person name="Inagaki F."/>
            <person name="Takami H."/>
        </authorList>
    </citation>
    <scope>NUCLEOTIDE SEQUENCE</scope>
    <source>
        <strain evidence="6">Expedition CK06-06</strain>
    </source>
</reference>
<dbReference type="InterPro" id="IPR036866">
    <property type="entry name" value="RibonucZ/Hydroxyglut_hydro"/>
</dbReference>
<dbReference type="SUPFAM" id="SSF56281">
    <property type="entry name" value="Metallo-hydrolase/oxidoreductase"/>
    <property type="match status" value="1"/>
</dbReference>
<dbReference type="Gene3D" id="3.60.15.10">
    <property type="entry name" value="Ribonuclease Z/Hydroxyacylglutathione hydrolase-like"/>
    <property type="match status" value="1"/>
</dbReference>
<dbReference type="InterPro" id="IPR051013">
    <property type="entry name" value="MBL_superfamily_lactonases"/>
</dbReference>
<dbReference type="GO" id="GO:0046872">
    <property type="term" value="F:metal ion binding"/>
    <property type="evidence" value="ECO:0007669"/>
    <property type="project" value="UniProtKB-KW"/>
</dbReference>
<name>X0V5T9_9ZZZZ</name>
<evidence type="ECO:0000256" key="3">
    <source>
        <dbReference type="ARBA" id="ARBA00022801"/>
    </source>
</evidence>
<evidence type="ECO:0000259" key="5">
    <source>
        <dbReference type="Pfam" id="PF00753"/>
    </source>
</evidence>
<evidence type="ECO:0000256" key="2">
    <source>
        <dbReference type="ARBA" id="ARBA00022723"/>
    </source>
</evidence>
<evidence type="ECO:0000256" key="4">
    <source>
        <dbReference type="ARBA" id="ARBA00022833"/>
    </source>
</evidence>
<keyword evidence="4" id="KW-0862">Zinc</keyword>
<comment type="similarity">
    <text evidence="1">Belongs to the metallo-beta-lactamase superfamily.</text>
</comment>
<dbReference type="InterPro" id="IPR001279">
    <property type="entry name" value="Metallo-B-lactamas"/>
</dbReference>
<proteinExistence type="inferred from homology"/>
<dbReference type="AlphaFoldDB" id="X0V5T9"/>
<feature type="non-terminal residue" evidence="6">
    <location>
        <position position="203"/>
    </location>
</feature>
<feature type="domain" description="Metallo-beta-lactamase" evidence="5">
    <location>
        <begin position="56"/>
        <end position="202"/>
    </location>
</feature>
<dbReference type="Pfam" id="PF00753">
    <property type="entry name" value="Lactamase_B"/>
    <property type="match status" value="1"/>
</dbReference>
<organism evidence="6">
    <name type="scientific">marine sediment metagenome</name>
    <dbReference type="NCBI Taxonomy" id="412755"/>
    <lineage>
        <taxon>unclassified sequences</taxon>
        <taxon>metagenomes</taxon>
        <taxon>ecological metagenomes</taxon>
    </lineage>
</organism>